<comment type="caution">
    <text evidence="1">The sequence shown here is derived from an EMBL/GenBank/DDBJ whole genome shotgun (WGS) entry which is preliminary data.</text>
</comment>
<reference evidence="1" key="1">
    <citation type="journal article" date="2023" name="Mol. Biol. Evol.">
        <title>Third-Generation Sequencing Reveals the Adaptive Role of the Epigenome in Three Deep-Sea Polychaetes.</title>
        <authorList>
            <person name="Perez M."/>
            <person name="Aroh O."/>
            <person name="Sun Y."/>
            <person name="Lan Y."/>
            <person name="Juniper S.K."/>
            <person name="Young C.R."/>
            <person name="Angers B."/>
            <person name="Qian P.Y."/>
        </authorList>
    </citation>
    <scope>NUCLEOTIDE SEQUENCE</scope>
    <source>
        <strain evidence="1">P08H-3</strain>
    </source>
</reference>
<gene>
    <name evidence="1" type="ORF">LSH36_146g05019</name>
</gene>
<dbReference type="Proteomes" id="UP001208570">
    <property type="component" value="Unassembled WGS sequence"/>
</dbReference>
<dbReference type="EMBL" id="JAODUP010000146">
    <property type="protein sequence ID" value="KAK2159792.1"/>
    <property type="molecule type" value="Genomic_DNA"/>
</dbReference>
<sequence>MKCSVTLP</sequence>
<proteinExistence type="predicted"/>
<keyword evidence="2" id="KW-1185">Reference proteome</keyword>
<name>A0AAD9JUX3_9ANNE</name>
<evidence type="ECO:0000313" key="1">
    <source>
        <dbReference type="EMBL" id="KAK2159792.1"/>
    </source>
</evidence>
<organism evidence="1 2">
    <name type="scientific">Paralvinella palmiformis</name>
    <dbReference type="NCBI Taxonomy" id="53620"/>
    <lineage>
        <taxon>Eukaryota</taxon>
        <taxon>Metazoa</taxon>
        <taxon>Spiralia</taxon>
        <taxon>Lophotrochozoa</taxon>
        <taxon>Annelida</taxon>
        <taxon>Polychaeta</taxon>
        <taxon>Sedentaria</taxon>
        <taxon>Canalipalpata</taxon>
        <taxon>Terebellida</taxon>
        <taxon>Terebelliformia</taxon>
        <taxon>Alvinellidae</taxon>
        <taxon>Paralvinella</taxon>
    </lineage>
</organism>
<evidence type="ECO:0000313" key="2">
    <source>
        <dbReference type="Proteomes" id="UP001208570"/>
    </source>
</evidence>
<accession>A0AAD9JUX3</accession>
<protein>
    <submittedName>
        <fullName evidence="1">Uncharacterized protein</fullName>
    </submittedName>
</protein>